<accession>A0A9D2MQ15</accession>
<proteinExistence type="predicted"/>
<dbReference type="AlphaFoldDB" id="A0A9D2MQ15"/>
<reference evidence="1" key="2">
    <citation type="submission" date="2021-04" db="EMBL/GenBank/DDBJ databases">
        <authorList>
            <person name="Gilroy R."/>
        </authorList>
    </citation>
    <scope>NUCLEOTIDE SEQUENCE</scope>
    <source>
        <strain evidence="1">USAMLcec3-2134</strain>
    </source>
</reference>
<dbReference type="InterPro" id="IPR025466">
    <property type="entry name" value="DUF4317"/>
</dbReference>
<evidence type="ECO:0000313" key="2">
    <source>
        <dbReference type="Proteomes" id="UP000886883"/>
    </source>
</evidence>
<evidence type="ECO:0000313" key="1">
    <source>
        <dbReference type="EMBL" id="HJB90147.1"/>
    </source>
</evidence>
<dbReference type="EMBL" id="DWXE01000006">
    <property type="protein sequence ID" value="HJB90147.1"/>
    <property type="molecule type" value="Genomic_DNA"/>
</dbReference>
<dbReference type="Pfam" id="PF14199">
    <property type="entry name" value="DUF4317"/>
    <property type="match status" value="1"/>
</dbReference>
<name>A0A9D2MQ15_9FIRM</name>
<organism evidence="1 2">
    <name type="scientific">Candidatus Eisenbergiella merdigallinarum</name>
    <dbReference type="NCBI Taxonomy" id="2838552"/>
    <lineage>
        <taxon>Bacteria</taxon>
        <taxon>Bacillati</taxon>
        <taxon>Bacillota</taxon>
        <taxon>Clostridia</taxon>
        <taxon>Lachnospirales</taxon>
        <taxon>Lachnospiraceae</taxon>
        <taxon>Eisenbergiella</taxon>
    </lineage>
</organism>
<reference evidence="1" key="1">
    <citation type="journal article" date="2021" name="PeerJ">
        <title>Extensive microbial diversity within the chicken gut microbiome revealed by metagenomics and culture.</title>
        <authorList>
            <person name="Gilroy R."/>
            <person name="Ravi A."/>
            <person name="Getino M."/>
            <person name="Pursley I."/>
            <person name="Horton D.L."/>
            <person name="Alikhan N.F."/>
            <person name="Baker D."/>
            <person name="Gharbi K."/>
            <person name="Hall N."/>
            <person name="Watson M."/>
            <person name="Adriaenssens E.M."/>
            <person name="Foster-Nyarko E."/>
            <person name="Jarju S."/>
            <person name="Secka A."/>
            <person name="Antonio M."/>
            <person name="Oren A."/>
            <person name="Chaudhuri R.R."/>
            <person name="La Ragione R."/>
            <person name="Hildebrand F."/>
            <person name="Pallen M.J."/>
        </authorList>
    </citation>
    <scope>NUCLEOTIDE SEQUENCE</scope>
    <source>
        <strain evidence="1">USAMLcec3-2134</strain>
    </source>
</reference>
<gene>
    <name evidence="1" type="ORF">H9763_01635</name>
</gene>
<sequence>MIRREDMLELTRRMNLSRSSLDRIAGAYLDEDGYVDGTFNRNILRLTPSERKKNLELAKSVLFSATNEQLKDYPMGGSPDAAGEIRQLLSGLLDSGMKNDALADIFYELAGERFRPGRPFFCFLFHGSYDVPAKGKDGEWLEGSEEVYEYLICAMGPLAGEYEPGRAEYGFLYPAFRDRSGDPEFINIFEQAPAAPHRRLTEWLTGT</sequence>
<dbReference type="Proteomes" id="UP000886883">
    <property type="component" value="Unassembled WGS sequence"/>
</dbReference>
<protein>
    <submittedName>
        <fullName evidence="1">DUF4317 domain-containing protein</fullName>
    </submittedName>
</protein>
<comment type="caution">
    <text evidence="1">The sequence shown here is derived from an EMBL/GenBank/DDBJ whole genome shotgun (WGS) entry which is preliminary data.</text>
</comment>